<evidence type="ECO:0000256" key="6">
    <source>
        <dbReference type="ARBA" id="ARBA00023157"/>
    </source>
</evidence>
<evidence type="ECO:0000256" key="5">
    <source>
        <dbReference type="ARBA" id="ARBA00023027"/>
    </source>
</evidence>
<dbReference type="GO" id="GO:0030890">
    <property type="term" value="P:positive regulation of B cell proliferation"/>
    <property type="evidence" value="ECO:0007669"/>
    <property type="project" value="TreeGrafter"/>
</dbReference>
<sequence>MFNAMEEFWPCDRFLFWSKTRTLMHSYAAVFRHFWTLENTLVGFMFNELIWCGQEEESGFDFDSCPEWSACGDHPVFSLWRQASQKFAEMACGNITVLLNGSIADAFNRKSMFGSVELDSLNPQRVDHVNIKVVTNLEGPNTKATAVRPSVRLRARCVLMEQPEFGGLERKRRRRKCLVISGVVLLLLVAVVLVLALVLTLGRSSGGIKSTFLERCQKFEDLNCQNLWDVFQQAYINRDPCNVPGDAYDPFIKALSFKPKCNRMMFWSKTKDLVHSFTQKRDCFVTVEDVPLGAILNDLTWCGKQGSNETFTTGCPGWSECDNNPVRSYWNRASAAFADAACGDVSAMLSGSIITPFSPGSVFESIEVKRLRSPNVKRMNVVLVIEENAVTNCTNASLDNLQKALAVGISYGCKEVTKAQINKCSSDLEIACGACW</sequence>
<dbReference type="EC" id="3.2.2.6" evidence="2"/>
<comment type="similarity">
    <text evidence="1">Belongs to the ADP-ribosyl cyclase family.</text>
</comment>
<proteinExistence type="inferred from homology"/>
<name>A0A834C011_ORYME</name>
<dbReference type="InterPro" id="IPR003193">
    <property type="entry name" value="ADP-ribosyl_cyclase"/>
</dbReference>
<organism evidence="8 9">
    <name type="scientific">Oryzias melastigma</name>
    <name type="common">Marine medaka</name>
    <dbReference type="NCBI Taxonomy" id="30732"/>
    <lineage>
        <taxon>Eukaryota</taxon>
        <taxon>Metazoa</taxon>
        <taxon>Chordata</taxon>
        <taxon>Craniata</taxon>
        <taxon>Vertebrata</taxon>
        <taxon>Euteleostomi</taxon>
        <taxon>Actinopterygii</taxon>
        <taxon>Neopterygii</taxon>
        <taxon>Teleostei</taxon>
        <taxon>Neoteleostei</taxon>
        <taxon>Acanthomorphata</taxon>
        <taxon>Ovalentaria</taxon>
        <taxon>Atherinomorphae</taxon>
        <taxon>Beloniformes</taxon>
        <taxon>Adrianichthyidae</taxon>
        <taxon>Oryziinae</taxon>
        <taxon>Oryzias</taxon>
    </lineage>
</organism>
<dbReference type="Gene3D" id="3.40.50.720">
    <property type="entry name" value="NAD(P)-binding Rossmann-like Domain"/>
    <property type="match status" value="3"/>
</dbReference>
<dbReference type="GO" id="GO:0061809">
    <property type="term" value="F:NAD+ nucleosidase activity, cyclic ADP-ribose generating"/>
    <property type="evidence" value="ECO:0007669"/>
    <property type="project" value="UniProtKB-EC"/>
</dbReference>
<dbReference type="SUPFAM" id="SSF52309">
    <property type="entry name" value="N-(deoxy)ribosyltransferase-like"/>
    <property type="match status" value="2"/>
</dbReference>
<reference evidence="8" key="1">
    <citation type="journal article" name="BMC Genomics">
        <title>Long-read sequencing and de novo genome assembly of marine medaka (Oryzias melastigma).</title>
        <authorList>
            <person name="Liang P."/>
            <person name="Saqib H.S.A."/>
            <person name="Ni X."/>
            <person name="Shen Y."/>
        </authorList>
    </citation>
    <scope>NUCLEOTIDE SEQUENCE</scope>
    <source>
        <strain evidence="8">Bigg-433</strain>
    </source>
</reference>
<evidence type="ECO:0000313" key="9">
    <source>
        <dbReference type="Proteomes" id="UP000646548"/>
    </source>
</evidence>
<dbReference type="AlphaFoldDB" id="A0A834C011"/>
<evidence type="ECO:0000256" key="2">
    <source>
        <dbReference type="ARBA" id="ARBA00011982"/>
    </source>
</evidence>
<evidence type="ECO:0000313" key="8">
    <source>
        <dbReference type="EMBL" id="KAF6720559.1"/>
    </source>
</evidence>
<keyword evidence="4 8" id="KW-0378">Hydrolase</keyword>
<protein>
    <recommendedName>
        <fullName evidence="2">ADP-ribosyl cyclase/cyclic ADP-ribose hydrolase</fullName>
        <ecNumber evidence="2">3.2.2.6</ecNumber>
    </recommendedName>
</protein>
<evidence type="ECO:0000256" key="4">
    <source>
        <dbReference type="ARBA" id="ARBA00022801"/>
    </source>
</evidence>
<keyword evidence="7" id="KW-0472">Membrane</keyword>
<dbReference type="GO" id="GO:0016740">
    <property type="term" value="F:transferase activity"/>
    <property type="evidence" value="ECO:0007669"/>
    <property type="project" value="UniProtKB-KW"/>
</dbReference>
<dbReference type="PANTHER" id="PTHR10912:SF9">
    <property type="entry name" value="ADP-RIBOSYL CYCLASE_CYCLIC ADP-RIBOSE HYDROLASE"/>
    <property type="match status" value="1"/>
</dbReference>
<dbReference type="GO" id="GO:0016849">
    <property type="term" value="F:phosphorus-oxygen lyase activity"/>
    <property type="evidence" value="ECO:0007669"/>
    <property type="project" value="TreeGrafter"/>
</dbReference>
<feature type="transmembrane region" description="Helical" evidence="7">
    <location>
        <begin position="178"/>
        <end position="201"/>
    </location>
</feature>
<keyword evidence="7" id="KW-0812">Transmembrane</keyword>
<evidence type="ECO:0000256" key="3">
    <source>
        <dbReference type="ARBA" id="ARBA00022679"/>
    </source>
</evidence>
<dbReference type="Pfam" id="PF02267">
    <property type="entry name" value="Rib_hydrolayse"/>
    <property type="match status" value="2"/>
</dbReference>
<keyword evidence="7" id="KW-1133">Transmembrane helix</keyword>
<keyword evidence="3" id="KW-0808">Transferase</keyword>
<keyword evidence="5" id="KW-0520">NAD</keyword>
<comment type="caution">
    <text evidence="8">The sequence shown here is derived from an EMBL/GenBank/DDBJ whole genome shotgun (WGS) entry which is preliminary data.</text>
</comment>
<evidence type="ECO:0000256" key="7">
    <source>
        <dbReference type="SAM" id="Phobius"/>
    </source>
</evidence>
<evidence type="ECO:0000256" key="1">
    <source>
        <dbReference type="ARBA" id="ARBA00005406"/>
    </source>
</evidence>
<dbReference type="PANTHER" id="PTHR10912">
    <property type="entry name" value="ADP-RIBOSYL CYCLASE"/>
    <property type="match status" value="1"/>
</dbReference>
<dbReference type="GO" id="GO:0005886">
    <property type="term" value="C:plasma membrane"/>
    <property type="evidence" value="ECO:0007669"/>
    <property type="project" value="TreeGrafter"/>
</dbReference>
<accession>A0A834C011</accession>
<keyword evidence="6" id="KW-1015">Disulfide bond</keyword>
<dbReference type="Gene3D" id="1.20.82.10">
    <property type="entry name" value="ADP Ribosyl Cyclase, Chain A, domain 1"/>
    <property type="match status" value="1"/>
</dbReference>
<dbReference type="EMBL" id="WKFB01000523">
    <property type="protein sequence ID" value="KAF6720559.1"/>
    <property type="molecule type" value="Genomic_DNA"/>
</dbReference>
<gene>
    <name evidence="8" type="ORF">FQA47_009053</name>
</gene>
<dbReference type="Proteomes" id="UP000646548">
    <property type="component" value="Unassembled WGS sequence"/>
</dbReference>